<evidence type="ECO:0000256" key="1">
    <source>
        <dbReference type="SAM" id="MobiDB-lite"/>
    </source>
</evidence>
<organism evidence="2 3">
    <name type="scientific">Prorocentrum cordatum</name>
    <dbReference type="NCBI Taxonomy" id="2364126"/>
    <lineage>
        <taxon>Eukaryota</taxon>
        <taxon>Sar</taxon>
        <taxon>Alveolata</taxon>
        <taxon>Dinophyceae</taxon>
        <taxon>Prorocentrales</taxon>
        <taxon>Prorocentraceae</taxon>
        <taxon>Prorocentrum</taxon>
    </lineage>
</organism>
<feature type="region of interest" description="Disordered" evidence="1">
    <location>
        <begin position="244"/>
        <end position="278"/>
    </location>
</feature>
<evidence type="ECO:0000313" key="2">
    <source>
        <dbReference type="EMBL" id="CAK0828920.1"/>
    </source>
</evidence>
<protein>
    <submittedName>
        <fullName evidence="2">Uncharacterized protein</fullName>
    </submittedName>
</protein>
<evidence type="ECO:0000313" key="3">
    <source>
        <dbReference type="Proteomes" id="UP001189429"/>
    </source>
</evidence>
<gene>
    <name evidence="2" type="ORF">PCOR1329_LOCUS28016</name>
</gene>
<comment type="caution">
    <text evidence="2">The sequence shown here is derived from an EMBL/GenBank/DDBJ whole genome shotgun (WGS) entry which is preliminary data.</text>
</comment>
<feature type="non-terminal residue" evidence="2">
    <location>
        <position position="1"/>
    </location>
</feature>
<name>A0ABN9SEM6_9DINO</name>
<sequence length="473" mass="51681">DATLAITQAAIGEVRAAIPAERDIIVDLIVEAMAQDKQGDLALTGWSKLLKLDNNLSNGSVYLDLLRVQLWMRMRSVLGWQRRAVREGADRQKQANFLPQRARQSLLEAPEKLSNVAKKFTEYLGVRGKLEAGASKPARWETWATAWIEESFSCCGVAVGADGFACEVKEARGPRVLPGATAAQMKHFVKNNIKKELKVSAQMGVFTNERDQVVKYTMEAMGAEHAAELASEAVQSAPTQMILNRVAPQTKPTPRGPKSDKKKGAKAIQDGDSNDYDKSRAVETPLLRDWFARPLKKAITAAASEKIAQAMLAEGPCPRGCKLAPDVKGEETAKGAKKTTVDIIRKNAPNATECKLPYWGKVVDGSVALHLPRQRKLARGDGPGLWLYGAQFQNEPPRKKQRKSAQGVERNPLETHEIHFEPMPIEITVNGEAQLFDYTGPPLKGAPGKCKDVHGTPCHRGAVGSDGMGIQKK</sequence>
<feature type="non-terminal residue" evidence="2">
    <location>
        <position position="473"/>
    </location>
</feature>
<dbReference type="Proteomes" id="UP001189429">
    <property type="component" value="Unassembled WGS sequence"/>
</dbReference>
<feature type="region of interest" description="Disordered" evidence="1">
    <location>
        <begin position="389"/>
        <end position="410"/>
    </location>
</feature>
<reference evidence="2" key="1">
    <citation type="submission" date="2023-10" db="EMBL/GenBank/DDBJ databases">
        <authorList>
            <person name="Chen Y."/>
            <person name="Shah S."/>
            <person name="Dougan E. K."/>
            <person name="Thang M."/>
            <person name="Chan C."/>
        </authorList>
    </citation>
    <scope>NUCLEOTIDE SEQUENCE [LARGE SCALE GENOMIC DNA]</scope>
</reference>
<dbReference type="EMBL" id="CAUYUJ010010250">
    <property type="protein sequence ID" value="CAK0828920.1"/>
    <property type="molecule type" value="Genomic_DNA"/>
</dbReference>
<accession>A0ABN9SEM6</accession>
<proteinExistence type="predicted"/>
<keyword evidence="3" id="KW-1185">Reference proteome</keyword>